<keyword evidence="2" id="KW-0472">Membrane</keyword>
<dbReference type="RefSeq" id="WP_012446621.1">
    <property type="nucleotide sequence ID" value="NC_010718.1"/>
</dbReference>
<evidence type="ECO:0000313" key="4">
    <source>
        <dbReference type="Proteomes" id="UP000001683"/>
    </source>
</evidence>
<organism evidence="3 4">
    <name type="scientific">Natranaerobius thermophilus (strain ATCC BAA-1301 / DSM 18059 / JW/NM-WN-LF)</name>
    <dbReference type="NCBI Taxonomy" id="457570"/>
    <lineage>
        <taxon>Bacteria</taxon>
        <taxon>Bacillati</taxon>
        <taxon>Bacillota</taxon>
        <taxon>Clostridia</taxon>
        <taxon>Natranaerobiales</taxon>
        <taxon>Natranaerobiaceae</taxon>
        <taxon>Natranaerobius</taxon>
    </lineage>
</organism>
<evidence type="ECO:0000256" key="2">
    <source>
        <dbReference type="SAM" id="Phobius"/>
    </source>
</evidence>
<feature type="compositionally biased region" description="Basic and acidic residues" evidence="1">
    <location>
        <begin position="152"/>
        <end position="185"/>
    </location>
</feature>
<proteinExistence type="predicted"/>
<keyword evidence="2" id="KW-1133">Transmembrane helix</keyword>
<accession>B2A476</accession>
<dbReference type="InParanoid" id="B2A476"/>
<keyword evidence="4" id="KW-1185">Reference proteome</keyword>
<dbReference type="AlphaFoldDB" id="B2A476"/>
<protein>
    <submittedName>
        <fullName evidence="3">Uncharacterized protein</fullName>
    </submittedName>
</protein>
<reference evidence="3 4" key="1">
    <citation type="submission" date="2008-04" db="EMBL/GenBank/DDBJ databases">
        <title>Complete sequence of chromosome of Natranaerobius thermophilus JW/NM-WN-LF.</title>
        <authorList>
            <consortium name="US DOE Joint Genome Institute"/>
            <person name="Copeland A."/>
            <person name="Lucas S."/>
            <person name="Lapidus A."/>
            <person name="Glavina del Rio T."/>
            <person name="Dalin E."/>
            <person name="Tice H."/>
            <person name="Bruce D."/>
            <person name="Goodwin L."/>
            <person name="Pitluck S."/>
            <person name="Chertkov O."/>
            <person name="Brettin T."/>
            <person name="Detter J.C."/>
            <person name="Han C."/>
            <person name="Kuske C.R."/>
            <person name="Schmutz J."/>
            <person name="Larimer F."/>
            <person name="Land M."/>
            <person name="Hauser L."/>
            <person name="Kyrpides N."/>
            <person name="Lykidis A."/>
            <person name="Mesbah N.M."/>
            <person name="Wiegel J."/>
        </authorList>
    </citation>
    <scope>NUCLEOTIDE SEQUENCE [LARGE SCALE GENOMIC DNA]</scope>
    <source>
        <strain evidence="4">ATCC BAA-1301 / DSM 18059 / JW/NM-WN-LF</strain>
    </source>
</reference>
<feature type="region of interest" description="Disordered" evidence="1">
    <location>
        <begin position="130"/>
        <end position="240"/>
    </location>
</feature>
<name>B2A476_NATTJ</name>
<dbReference type="EMBL" id="CP001034">
    <property type="protein sequence ID" value="ACB83730.1"/>
    <property type="molecule type" value="Genomic_DNA"/>
</dbReference>
<feature type="compositionally biased region" description="Basic and acidic residues" evidence="1">
    <location>
        <begin position="193"/>
        <end position="234"/>
    </location>
</feature>
<dbReference type="HOGENOM" id="CLU_609471_0_0_9"/>
<evidence type="ECO:0000313" key="3">
    <source>
        <dbReference type="EMBL" id="ACB83730.1"/>
    </source>
</evidence>
<dbReference type="Proteomes" id="UP000001683">
    <property type="component" value="Chromosome"/>
</dbReference>
<feature type="transmembrane region" description="Helical" evidence="2">
    <location>
        <begin position="95"/>
        <end position="114"/>
    </location>
</feature>
<sequence>MSTDGKNNNKKQDLNTQNNCDIITNEIKEEIKDLNEQELELVKNLSQITPSQSSPDSDFQEQLKQQLLEEHRALNKHRSSTNFFSSILHFHKYKFIGATAAAFLAFIIGFGLFAQDNYNDFYFTAQEEEKESMELTKKDDEETEVKEEADDEGKSQLEFDKDDEKTDINIARDTKDLPETKKTEQETEQSTVEPKEKDKEKNIAEIEKSEQDEAEQEFHITKEGDNKEKEKSEEQETELFTAKTDDQLTQELESILEEMPESFPIYETDKQSIEIKDLKDNFSYIVAKEDFPLTRKAVENSVENLVQDYQESDNLQMHVSVEKVDIEKTDDKEKNSLKNESELKIFNLAIEHKTKDNFSIILDRDNYLVVTSDGDITDGYLTQLADLNKVSRESTKELKQLKEKITDKGFAVGQIKTGYQLKDGHKLVPILYEEANGRPREDKIIALVP</sequence>
<dbReference type="KEGG" id="nth:Nther_0131"/>
<gene>
    <name evidence="3" type="ordered locus">Nther_0131</name>
</gene>
<reference evidence="3 4" key="2">
    <citation type="journal article" date="2011" name="J. Bacteriol.">
        <title>Complete genome sequence of the anaerobic, halophilic alkalithermophile Natranaerobius thermophilus JW/NM-WN-LF.</title>
        <authorList>
            <person name="Zhao B."/>
            <person name="Mesbah N.M."/>
            <person name="Dalin E."/>
            <person name="Goodwin L."/>
            <person name="Nolan M."/>
            <person name="Pitluck S."/>
            <person name="Chertkov O."/>
            <person name="Brettin T.S."/>
            <person name="Han J."/>
            <person name="Larimer F.W."/>
            <person name="Land M.L."/>
            <person name="Hauser L."/>
            <person name="Kyrpides N."/>
            <person name="Wiegel J."/>
        </authorList>
    </citation>
    <scope>NUCLEOTIDE SEQUENCE [LARGE SCALE GENOMIC DNA]</scope>
    <source>
        <strain evidence="4">ATCC BAA-1301 / DSM 18059 / JW/NM-WN-LF</strain>
    </source>
</reference>
<feature type="compositionally biased region" description="Acidic residues" evidence="1">
    <location>
        <begin position="141"/>
        <end position="151"/>
    </location>
</feature>
<evidence type="ECO:0000256" key="1">
    <source>
        <dbReference type="SAM" id="MobiDB-lite"/>
    </source>
</evidence>
<dbReference type="STRING" id="457570.Nther_0131"/>
<keyword evidence="2" id="KW-0812">Transmembrane</keyword>